<name>A0A916QJY4_9LACO</name>
<keyword evidence="4" id="KW-1185">Reference proteome</keyword>
<evidence type="ECO:0000256" key="1">
    <source>
        <dbReference type="ARBA" id="ARBA00022679"/>
    </source>
</evidence>
<sequence length="152" mass="17365">MSKGRIKIRPYQDTDFPRLCEIHDRARKDELALANLEKAFIPLIIAAKRENLFGYQIAVAEYDQQIAGFVAFTKEELAWLYVDTNLSGRGIGSKLVAYALQFLSRDAEIEVLKGNLPALRLYEKFGFKVKKRLSGVMPGNEQFHVTVNIMQR</sequence>
<dbReference type="PANTHER" id="PTHR13947">
    <property type="entry name" value="GNAT FAMILY N-ACETYLTRANSFERASE"/>
    <property type="match status" value="1"/>
</dbReference>
<dbReference type="RefSeq" id="WP_212780888.1">
    <property type="nucleotide sequence ID" value="NZ_BMAY01000007.1"/>
</dbReference>
<dbReference type="EMBL" id="BMAY01000007">
    <property type="protein sequence ID" value="GFZ27192.1"/>
    <property type="molecule type" value="Genomic_DNA"/>
</dbReference>
<dbReference type="GO" id="GO:0008080">
    <property type="term" value="F:N-acetyltransferase activity"/>
    <property type="evidence" value="ECO:0007669"/>
    <property type="project" value="InterPro"/>
</dbReference>
<dbReference type="InterPro" id="IPR050769">
    <property type="entry name" value="NAT_camello-type"/>
</dbReference>
<dbReference type="Pfam" id="PF13508">
    <property type="entry name" value="Acetyltransf_7"/>
    <property type="match status" value="1"/>
</dbReference>
<organism evidence="3 4">
    <name type="scientific">Lactobacillus corticis</name>
    <dbReference type="NCBI Taxonomy" id="2201249"/>
    <lineage>
        <taxon>Bacteria</taxon>
        <taxon>Bacillati</taxon>
        <taxon>Bacillota</taxon>
        <taxon>Bacilli</taxon>
        <taxon>Lactobacillales</taxon>
        <taxon>Lactobacillaceae</taxon>
        <taxon>Lactobacillus</taxon>
    </lineage>
</organism>
<dbReference type="InterPro" id="IPR000182">
    <property type="entry name" value="GNAT_dom"/>
</dbReference>
<keyword evidence="1" id="KW-0808">Transferase</keyword>
<dbReference type="CDD" id="cd04301">
    <property type="entry name" value="NAT_SF"/>
    <property type="match status" value="1"/>
</dbReference>
<comment type="caution">
    <text evidence="3">The sequence shown here is derived from an EMBL/GenBank/DDBJ whole genome shotgun (WGS) entry which is preliminary data.</text>
</comment>
<evidence type="ECO:0000259" key="2">
    <source>
        <dbReference type="PROSITE" id="PS51186"/>
    </source>
</evidence>
<dbReference type="AlphaFoldDB" id="A0A916QJY4"/>
<dbReference type="SUPFAM" id="SSF55729">
    <property type="entry name" value="Acyl-CoA N-acyltransferases (Nat)"/>
    <property type="match status" value="1"/>
</dbReference>
<feature type="domain" description="N-acetyltransferase" evidence="2">
    <location>
        <begin position="6"/>
        <end position="152"/>
    </location>
</feature>
<dbReference type="PANTHER" id="PTHR13947:SF37">
    <property type="entry name" value="LD18367P"/>
    <property type="match status" value="1"/>
</dbReference>
<accession>A0A916QJY4</accession>
<dbReference type="Proteomes" id="UP000677218">
    <property type="component" value="Unassembled WGS sequence"/>
</dbReference>
<dbReference type="Gene3D" id="3.40.630.30">
    <property type="match status" value="1"/>
</dbReference>
<dbReference type="PROSITE" id="PS51186">
    <property type="entry name" value="GNAT"/>
    <property type="match status" value="1"/>
</dbReference>
<gene>
    <name evidence="3" type="ORF">LCB40_10720</name>
</gene>
<evidence type="ECO:0000313" key="4">
    <source>
        <dbReference type="Proteomes" id="UP000677218"/>
    </source>
</evidence>
<reference evidence="3" key="1">
    <citation type="submission" date="2020-08" db="EMBL/GenBank/DDBJ databases">
        <title>Taxonomic study for Lactobacillus species isolated from hardwood bark.</title>
        <authorList>
            <person name="Tohno M."/>
            <person name="Tanizawa Y."/>
        </authorList>
    </citation>
    <scope>NUCLEOTIDE SEQUENCE</scope>
    <source>
        <strain evidence="3">B40</strain>
    </source>
</reference>
<evidence type="ECO:0000313" key="3">
    <source>
        <dbReference type="EMBL" id="GFZ27192.1"/>
    </source>
</evidence>
<dbReference type="InterPro" id="IPR016181">
    <property type="entry name" value="Acyl_CoA_acyltransferase"/>
</dbReference>
<proteinExistence type="predicted"/>
<protein>
    <submittedName>
        <fullName evidence="3">Acetyltransferase</fullName>
    </submittedName>
</protein>